<keyword evidence="6" id="KW-0862">Zinc</keyword>
<dbReference type="GO" id="GO:0016020">
    <property type="term" value="C:membrane"/>
    <property type="evidence" value="ECO:0007669"/>
    <property type="project" value="TreeGrafter"/>
</dbReference>
<keyword evidence="7" id="KW-0482">Metalloprotease</keyword>
<dbReference type="Gene3D" id="2.60.40.1730">
    <property type="entry name" value="tricorn interacting facor f3 domain"/>
    <property type="match status" value="1"/>
</dbReference>
<evidence type="ECO:0000256" key="4">
    <source>
        <dbReference type="ARBA" id="ARBA00022723"/>
    </source>
</evidence>
<keyword evidence="3" id="KW-0645">Protease</keyword>
<evidence type="ECO:0000256" key="3">
    <source>
        <dbReference type="ARBA" id="ARBA00022670"/>
    </source>
</evidence>
<dbReference type="GO" id="GO:0006508">
    <property type="term" value="P:proteolysis"/>
    <property type="evidence" value="ECO:0007669"/>
    <property type="project" value="UniProtKB-KW"/>
</dbReference>
<feature type="domain" description="Aminopeptidase N-like N-terminal" evidence="9">
    <location>
        <begin position="36"/>
        <end position="223"/>
    </location>
</feature>
<dbReference type="InterPro" id="IPR014782">
    <property type="entry name" value="Peptidase_M1_dom"/>
</dbReference>
<feature type="domain" description="Peptidase M1 membrane alanine aminopeptidase" evidence="8">
    <location>
        <begin position="258"/>
        <end position="449"/>
    </location>
</feature>
<protein>
    <submittedName>
        <fullName evidence="10">Matrix non-peptidase-like protein 1</fullName>
    </submittedName>
</protein>
<evidence type="ECO:0000256" key="6">
    <source>
        <dbReference type="ARBA" id="ARBA00022833"/>
    </source>
</evidence>
<dbReference type="Gene3D" id="1.10.390.10">
    <property type="entry name" value="Neutral Protease Domain 2"/>
    <property type="match status" value="1"/>
</dbReference>
<dbReference type="Proteomes" id="UP000031036">
    <property type="component" value="Unassembled WGS sequence"/>
</dbReference>
<dbReference type="InterPro" id="IPR001930">
    <property type="entry name" value="Peptidase_M1"/>
</dbReference>
<dbReference type="InterPro" id="IPR027268">
    <property type="entry name" value="Peptidase_M4/M1_CTD_sf"/>
</dbReference>
<dbReference type="Pfam" id="PF17900">
    <property type="entry name" value="Peptidase_M1_N"/>
    <property type="match status" value="1"/>
</dbReference>
<dbReference type="PANTHER" id="PTHR11533:SF294">
    <property type="entry name" value="THYROTROPIN-RELEASING HORMONE-DEGRADING ECTOENZYME"/>
    <property type="match status" value="1"/>
</dbReference>
<evidence type="ECO:0000256" key="2">
    <source>
        <dbReference type="ARBA" id="ARBA00010136"/>
    </source>
</evidence>
<dbReference type="AlphaFoldDB" id="A0A0B2V9P4"/>
<evidence type="ECO:0000259" key="8">
    <source>
        <dbReference type="Pfam" id="PF01433"/>
    </source>
</evidence>
<reference evidence="10 11" key="1">
    <citation type="submission" date="2014-11" db="EMBL/GenBank/DDBJ databases">
        <title>Genetic blueprint of the zoonotic pathogen Toxocara canis.</title>
        <authorList>
            <person name="Zhu X.-Q."/>
            <person name="Korhonen P.K."/>
            <person name="Cai H."/>
            <person name="Young N.D."/>
            <person name="Nejsum P."/>
            <person name="von Samson-Himmelstjerna G."/>
            <person name="Boag P.R."/>
            <person name="Tan P."/>
            <person name="Li Q."/>
            <person name="Min J."/>
            <person name="Yang Y."/>
            <person name="Wang X."/>
            <person name="Fang X."/>
            <person name="Hall R.S."/>
            <person name="Hofmann A."/>
            <person name="Sternberg P.W."/>
            <person name="Jex A.R."/>
            <person name="Gasser R.B."/>
        </authorList>
    </citation>
    <scope>NUCLEOTIDE SEQUENCE [LARGE SCALE GENOMIC DNA]</scope>
    <source>
        <strain evidence="10">PN_DK_2014</strain>
    </source>
</reference>
<dbReference type="PRINTS" id="PR00756">
    <property type="entry name" value="ALADIPTASE"/>
</dbReference>
<dbReference type="GO" id="GO:0005737">
    <property type="term" value="C:cytoplasm"/>
    <property type="evidence" value="ECO:0007669"/>
    <property type="project" value="TreeGrafter"/>
</dbReference>
<dbReference type="Pfam" id="PF01433">
    <property type="entry name" value="Peptidase_M1"/>
    <property type="match status" value="1"/>
</dbReference>
<keyword evidence="11" id="KW-1185">Reference proteome</keyword>
<evidence type="ECO:0000256" key="1">
    <source>
        <dbReference type="ARBA" id="ARBA00001947"/>
    </source>
</evidence>
<dbReference type="PANTHER" id="PTHR11533">
    <property type="entry name" value="PROTEASE M1 ZINC METALLOPROTEASE"/>
    <property type="match status" value="1"/>
</dbReference>
<keyword evidence="5" id="KW-0378">Hydrolase</keyword>
<evidence type="ECO:0000313" key="11">
    <source>
        <dbReference type="Proteomes" id="UP000031036"/>
    </source>
</evidence>
<dbReference type="GO" id="GO:0005615">
    <property type="term" value="C:extracellular space"/>
    <property type="evidence" value="ECO:0007669"/>
    <property type="project" value="TreeGrafter"/>
</dbReference>
<dbReference type="GO" id="GO:0008270">
    <property type="term" value="F:zinc ion binding"/>
    <property type="evidence" value="ECO:0007669"/>
    <property type="project" value="InterPro"/>
</dbReference>
<evidence type="ECO:0000256" key="7">
    <source>
        <dbReference type="ARBA" id="ARBA00023049"/>
    </source>
</evidence>
<dbReference type="EMBL" id="JPKZ01002147">
    <property type="protein sequence ID" value="KHN78209.1"/>
    <property type="molecule type" value="Genomic_DNA"/>
</dbReference>
<evidence type="ECO:0000313" key="10">
    <source>
        <dbReference type="EMBL" id="KHN78209.1"/>
    </source>
</evidence>
<dbReference type="InterPro" id="IPR042097">
    <property type="entry name" value="Aminopeptidase_N-like_N_sf"/>
</dbReference>
<dbReference type="OrthoDB" id="10031169at2759"/>
<gene>
    <name evidence="10" type="primary">mnp-1</name>
    <name evidence="10" type="ORF">Tcan_03598</name>
</gene>
<dbReference type="SUPFAM" id="SSF63737">
    <property type="entry name" value="Leukotriene A4 hydrolase N-terminal domain"/>
    <property type="match status" value="1"/>
</dbReference>
<sequence length="649" mass="73811">MSTQHPSLRHQGKGRDEIPLENTAAELGHFGGFRAVHYRLNITINRDMHTSYEGSVEIMLRAVENTSTVFVHVGRPIAGIDLAQIELWNCFNGNILCVSSMVQHLHHELLSIDLTESILIGQLIVLRVSNFGSPHADNGFVVQNPHKWEPKRPWTVTTLFQMRDARSIMPCIDLPSMKATLDLCVTHPAGTEARQSNSPLQKSAVDGKVTTCFARTSPMSTYLYAIAVFNRMQSMYQAADHKLHLPELEVLYPEQMSAEKPLRFMSNFTGFDYPLKKLSLIITSLPLNGVENFGLINLNERWMAYPKYRMAHSILVNEIAHQWIGNLVTVKKWNEICLQEGLTTYLEWLLTAELDKTMSVFDAVHEKRIEAIARETKNNAAIISDFRTHEDIFRCFDKPAIFFVMLESGFGVGVVSKLAHLLIEKYAYDNAGVHEWYEVITEATNNELAGQFFMDYFTQPGFPLVRVAHTPNGVILKQETMIAAKKANTSALVVPLELSTDGSNARQRILLNESEQTFPLKHHGIVVVDPDRKAYAVIVYEPEIYIRLLQCAQTDSCTHVNATNMRHIAEDFCWAFLNDHLAARDSRRESIRVWAEFTRLLSALNYVRGSCACCMDKNLSKTFNVPCKWHWKDRCEQIQLVKQIHSTSK</sequence>
<organism evidence="10 11">
    <name type="scientific">Toxocara canis</name>
    <name type="common">Canine roundworm</name>
    <dbReference type="NCBI Taxonomy" id="6265"/>
    <lineage>
        <taxon>Eukaryota</taxon>
        <taxon>Metazoa</taxon>
        <taxon>Ecdysozoa</taxon>
        <taxon>Nematoda</taxon>
        <taxon>Chromadorea</taxon>
        <taxon>Rhabditida</taxon>
        <taxon>Spirurina</taxon>
        <taxon>Ascaridomorpha</taxon>
        <taxon>Ascaridoidea</taxon>
        <taxon>Toxocaridae</taxon>
        <taxon>Toxocara</taxon>
    </lineage>
</organism>
<evidence type="ECO:0000256" key="5">
    <source>
        <dbReference type="ARBA" id="ARBA00022801"/>
    </source>
</evidence>
<comment type="similarity">
    <text evidence="2">Belongs to the peptidase M1 family.</text>
</comment>
<proteinExistence type="inferred from homology"/>
<accession>A0A0B2V9P4</accession>
<comment type="caution">
    <text evidence="10">The sequence shown here is derived from an EMBL/GenBank/DDBJ whole genome shotgun (WGS) entry which is preliminary data.</text>
</comment>
<dbReference type="InterPro" id="IPR050344">
    <property type="entry name" value="Peptidase_M1_aminopeptidases"/>
</dbReference>
<dbReference type="OMA" id="TISDWAS"/>
<evidence type="ECO:0000259" key="9">
    <source>
        <dbReference type="Pfam" id="PF17900"/>
    </source>
</evidence>
<dbReference type="InterPro" id="IPR045357">
    <property type="entry name" value="Aminopeptidase_N-like_N"/>
</dbReference>
<dbReference type="GO" id="GO:0008237">
    <property type="term" value="F:metallopeptidase activity"/>
    <property type="evidence" value="ECO:0007669"/>
    <property type="project" value="UniProtKB-KW"/>
</dbReference>
<comment type="cofactor">
    <cofactor evidence="1">
        <name>Zn(2+)</name>
        <dbReference type="ChEBI" id="CHEBI:29105"/>
    </cofactor>
</comment>
<dbReference type="STRING" id="6265.A0A0B2V9P4"/>
<dbReference type="SUPFAM" id="SSF55486">
    <property type="entry name" value="Metalloproteases ('zincins'), catalytic domain"/>
    <property type="match status" value="1"/>
</dbReference>
<name>A0A0B2V9P4_TOXCA</name>
<keyword evidence="4" id="KW-0479">Metal-binding</keyword>